<dbReference type="RefSeq" id="WP_193742439.1">
    <property type="nucleotide sequence ID" value="NZ_CP138977.1"/>
</dbReference>
<dbReference type="AlphaFoldDB" id="A0A0A2A7Z3"/>
<accession>A0A0A2A7Z3</accession>
<evidence type="ECO:0000313" key="2">
    <source>
        <dbReference type="Proteomes" id="UP000030355"/>
    </source>
</evidence>
<name>A0A0A2A7Z3_PROMR</name>
<sequence>MKSVINWLSKMLESMANAFMHPLKNDLPPSIGAHAYSSIPLKRKFRRRLN</sequence>
<proteinExistence type="predicted"/>
<dbReference type="Proteomes" id="UP000030355">
    <property type="component" value="Unassembled WGS sequence"/>
</dbReference>
<gene>
    <name evidence="1" type="ORF">EU95_0408</name>
</gene>
<reference evidence="2" key="1">
    <citation type="journal article" date="2014" name="Sci. Data">
        <title>Genomes of diverse isolates of the marine cyanobacterium Prochlorococcus.</title>
        <authorList>
            <person name="Biller S."/>
            <person name="Berube P."/>
            <person name="Thompson J."/>
            <person name="Kelly L."/>
            <person name="Roggensack S."/>
            <person name="Awad L."/>
            <person name="Roache-Johnson K."/>
            <person name="Ding H."/>
            <person name="Giovannoni S.J."/>
            <person name="Moore L.R."/>
            <person name="Chisholm S.W."/>
        </authorList>
    </citation>
    <scope>NUCLEOTIDE SEQUENCE [LARGE SCALE GENOMIC DNA]</scope>
    <source>
        <strain evidence="2">MIT 9201</strain>
    </source>
</reference>
<evidence type="ECO:0000313" key="1">
    <source>
        <dbReference type="EMBL" id="KGF96523.1"/>
    </source>
</evidence>
<comment type="caution">
    <text evidence="1">The sequence shown here is derived from an EMBL/GenBank/DDBJ whole genome shotgun (WGS) entry which is preliminary data.</text>
</comment>
<protein>
    <submittedName>
        <fullName evidence="1">Uncharacterized protein</fullName>
    </submittedName>
</protein>
<organism evidence="1 2">
    <name type="scientific">Prochlorococcus marinus str. MIT 9201</name>
    <dbReference type="NCBI Taxonomy" id="93057"/>
    <lineage>
        <taxon>Bacteria</taxon>
        <taxon>Bacillati</taxon>
        <taxon>Cyanobacteriota</taxon>
        <taxon>Cyanophyceae</taxon>
        <taxon>Synechococcales</taxon>
        <taxon>Prochlorococcaceae</taxon>
        <taxon>Prochlorococcus</taxon>
    </lineage>
</organism>
<dbReference type="EMBL" id="JNAL01000007">
    <property type="protein sequence ID" value="KGF96523.1"/>
    <property type="molecule type" value="Genomic_DNA"/>
</dbReference>